<keyword evidence="4 6" id="KW-1133">Transmembrane helix</keyword>
<dbReference type="Pfam" id="PF01566">
    <property type="entry name" value="Nramp"/>
    <property type="match status" value="1"/>
</dbReference>
<feature type="transmembrane region" description="Helical" evidence="6">
    <location>
        <begin position="367"/>
        <end position="389"/>
    </location>
</feature>
<comment type="subcellular location">
    <subcellularLocation>
        <location evidence="1">Membrane</location>
        <topology evidence="1">Multi-pass membrane protein</topology>
    </subcellularLocation>
</comment>
<protein>
    <submittedName>
        <fullName evidence="7">NRAMP (Natural resistance-associated macrophage protein)-like metal ion transporter</fullName>
    </submittedName>
</protein>
<keyword evidence="3 6" id="KW-0812">Transmembrane</keyword>
<feature type="transmembrane region" description="Helical" evidence="6">
    <location>
        <begin position="256"/>
        <end position="276"/>
    </location>
</feature>
<evidence type="ECO:0000256" key="5">
    <source>
        <dbReference type="ARBA" id="ARBA00023136"/>
    </source>
</evidence>
<evidence type="ECO:0000256" key="1">
    <source>
        <dbReference type="ARBA" id="ARBA00004141"/>
    </source>
</evidence>
<evidence type="ECO:0000256" key="3">
    <source>
        <dbReference type="ARBA" id="ARBA00022692"/>
    </source>
</evidence>
<name>A0ABS4G7A6_9CLOT</name>
<feature type="transmembrane region" description="Helical" evidence="6">
    <location>
        <begin position="343"/>
        <end position="361"/>
    </location>
</feature>
<dbReference type="Proteomes" id="UP001519271">
    <property type="component" value="Unassembled WGS sequence"/>
</dbReference>
<organism evidence="7 8">
    <name type="scientific">Youngiibacter multivorans</name>
    <dbReference type="NCBI Taxonomy" id="937251"/>
    <lineage>
        <taxon>Bacteria</taxon>
        <taxon>Bacillati</taxon>
        <taxon>Bacillota</taxon>
        <taxon>Clostridia</taxon>
        <taxon>Eubacteriales</taxon>
        <taxon>Clostridiaceae</taxon>
        <taxon>Youngiibacter</taxon>
    </lineage>
</organism>
<dbReference type="PANTHER" id="PTHR11706:SF33">
    <property type="entry name" value="NATURAL RESISTANCE-ASSOCIATED MACROPHAGE PROTEIN 2"/>
    <property type="match status" value="1"/>
</dbReference>
<feature type="transmembrane region" description="Helical" evidence="6">
    <location>
        <begin position="172"/>
        <end position="191"/>
    </location>
</feature>
<feature type="transmembrane region" description="Helical" evidence="6">
    <location>
        <begin position="64"/>
        <end position="84"/>
    </location>
</feature>
<keyword evidence="5 6" id="KW-0472">Membrane</keyword>
<evidence type="ECO:0000256" key="6">
    <source>
        <dbReference type="SAM" id="Phobius"/>
    </source>
</evidence>
<comment type="caution">
    <text evidence="7">The sequence shown here is derived from an EMBL/GenBank/DDBJ whole genome shotgun (WGS) entry which is preliminary data.</text>
</comment>
<dbReference type="NCBIfam" id="NF037982">
    <property type="entry name" value="Nramp_1"/>
    <property type="match status" value="1"/>
</dbReference>
<gene>
    <name evidence="7" type="ORF">J2Z34_002934</name>
</gene>
<evidence type="ECO:0000256" key="2">
    <source>
        <dbReference type="ARBA" id="ARBA00022448"/>
    </source>
</evidence>
<evidence type="ECO:0000313" key="8">
    <source>
        <dbReference type="Proteomes" id="UP001519271"/>
    </source>
</evidence>
<sequence length="432" mass="46323">MNQNTASKKVIDSDIEVNLIEPDKKYSIIDYLKNLGPGAIVSATIIGPGTITACTLAGVNFQYILVWTILFSVIATLVLQNISSRIGIATGKGLAELIHDIYKDSYLRFFFAAAVILAIGVGNSAFQSGNMSGAVLGLKAIVDMPTWIWATVIVSIASIVLWTGRSAFIEKIMLVLIVFMVIIFVLTAIAVKPDFRMLFSGFAPTIPKGSILVAIGMVGTTVVPHLLFMHSSLCAKRYEGRNKNNAIKESMFDTNLNLFFVGIISLCVVITGAALFGKGIKVSSGLDMAKQLEPLLGSWAKYVFGAGLFAAGISSAFSAPMSAAYAICGILRWPTNLKDKKFRIIWIVVMLIGYAITASGIQPITVILLAQSFNGVMLPLSAAILMLGANNKSMGKFKNTHLWNIAGALTIAVTIILAYRTLSTSLPQLLAI</sequence>
<proteinExistence type="predicted"/>
<feature type="transmembrane region" description="Helical" evidence="6">
    <location>
        <begin position="105"/>
        <end position="126"/>
    </location>
</feature>
<dbReference type="EMBL" id="JAGGKC010000029">
    <property type="protein sequence ID" value="MBP1920423.1"/>
    <property type="molecule type" value="Genomic_DNA"/>
</dbReference>
<keyword evidence="2" id="KW-0813">Transport</keyword>
<dbReference type="InterPro" id="IPR001046">
    <property type="entry name" value="NRAMP_fam"/>
</dbReference>
<evidence type="ECO:0000313" key="7">
    <source>
        <dbReference type="EMBL" id="MBP1920423.1"/>
    </source>
</evidence>
<dbReference type="PRINTS" id="PR00447">
    <property type="entry name" value="NATRESASSCMP"/>
</dbReference>
<feature type="transmembrane region" description="Helical" evidence="6">
    <location>
        <begin position="35"/>
        <end position="58"/>
    </location>
</feature>
<keyword evidence="8" id="KW-1185">Reference proteome</keyword>
<feature type="transmembrane region" description="Helical" evidence="6">
    <location>
        <begin position="211"/>
        <end position="235"/>
    </location>
</feature>
<dbReference type="PANTHER" id="PTHR11706">
    <property type="entry name" value="SOLUTE CARRIER PROTEIN FAMILY 11 MEMBER"/>
    <property type="match status" value="1"/>
</dbReference>
<feature type="transmembrane region" description="Helical" evidence="6">
    <location>
        <begin position="401"/>
        <end position="419"/>
    </location>
</feature>
<feature type="transmembrane region" description="Helical" evidence="6">
    <location>
        <begin position="302"/>
        <end position="331"/>
    </location>
</feature>
<feature type="transmembrane region" description="Helical" evidence="6">
    <location>
        <begin position="146"/>
        <end position="165"/>
    </location>
</feature>
<reference evidence="7 8" key="1">
    <citation type="submission" date="2021-03" db="EMBL/GenBank/DDBJ databases">
        <title>Genomic Encyclopedia of Type Strains, Phase IV (KMG-IV): sequencing the most valuable type-strain genomes for metagenomic binning, comparative biology and taxonomic classification.</title>
        <authorList>
            <person name="Goeker M."/>
        </authorList>
    </citation>
    <scope>NUCLEOTIDE SEQUENCE [LARGE SCALE GENOMIC DNA]</scope>
    <source>
        <strain evidence="7 8">DSM 6139</strain>
    </source>
</reference>
<evidence type="ECO:0000256" key="4">
    <source>
        <dbReference type="ARBA" id="ARBA00022989"/>
    </source>
</evidence>
<accession>A0ABS4G7A6</accession>
<dbReference type="RefSeq" id="WP_209460596.1">
    <property type="nucleotide sequence ID" value="NZ_JAGGKC010000029.1"/>
</dbReference>